<evidence type="ECO:0000256" key="5">
    <source>
        <dbReference type="SAM" id="Phobius"/>
    </source>
</evidence>
<dbReference type="GO" id="GO:0032259">
    <property type="term" value="P:methylation"/>
    <property type="evidence" value="ECO:0007669"/>
    <property type="project" value="UniProtKB-KW"/>
</dbReference>
<keyword evidence="4 5" id="KW-0472">Membrane</keyword>
<accession>A0A7Y0Q7L2</accession>
<comment type="caution">
    <text evidence="6">The sequence shown here is derived from an EMBL/GenBank/DDBJ whole genome shotgun (WGS) entry which is preliminary data.</text>
</comment>
<dbReference type="InterPro" id="IPR007318">
    <property type="entry name" value="Phopholipid_MeTrfase"/>
</dbReference>
<evidence type="ECO:0000313" key="7">
    <source>
        <dbReference type="Proteomes" id="UP000568664"/>
    </source>
</evidence>
<dbReference type="AlphaFoldDB" id="A0A7Y0Q7L2"/>
<gene>
    <name evidence="6" type="ORF">HII17_13215</name>
</gene>
<feature type="transmembrane region" description="Helical" evidence="5">
    <location>
        <begin position="35"/>
        <end position="60"/>
    </location>
</feature>
<evidence type="ECO:0000256" key="3">
    <source>
        <dbReference type="ARBA" id="ARBA00022989"/>
    </source>
</evidence>
<dbReference type="GO" id="GO:0012505">
    <property type="term" value="C:endomembrane system"/>
    <property type="evidence" value="ECO:0007669"/>
    <property type="project" value="UniProtKB-SubCell"/>
</dbReference>
<feature type="transmembrane region" description="Helical" evidence="5">
    <location>
        <begin position="92"/>
        <end position="121"/>
    </location>
</feature>
<evidence type="ECO:0000256" key="2">
    <source>
        <dbReference type="ARBA" id="ARBA00022692"/>
    </source>
</evidence>
<dbReference type="PANTHER" id="PTHR12714">
    <property type="entry name" value="PROTEIN-S ISOPRENYLCYSTEINE O-METHYLTRANSFERASE"/>
    <property type="match status" value="1"/>
</dbReference>
<keyword evidence="6" id="KW-0489">Methyltransferase</keyword>
<dbReference type="GO" id="GO:0008168">
    <property type="term" value="F:methyltransferase activity"/>
    <property type="evidence" value="ECO:0007669"/>
    <property type="project" value="UniProtKB-KW"/>
</dbReference>
<keyword evidence="2 5" id="KW-0812">Transmembrane</keyword>
<dbReference type="EMBL" id="JABBXH010000004">
    <property type="protein sequence ID" value="NMP32523.1"/>
    <property type="molecule type" value="Genomic_DNA"/>
</dbReference>
<proteinExistence type="predicted"/>
<dbReference type="RefSeq" id="WP_169075849.1">
    <property type="nucleotide sequence ID" value="NZ_JABBXH010000004.1"/>
</dbReference>
<keyword evidence="7" id="KW-1185">Reference proteome</keyword>
<dbReference type="Proteomes" id="UP000568664">
    <property type="component" value="Unassembled WGS sequence"/>
</dbReference>
<dbReference type="Pfam" id="PF04191">
    <property type="entry name" value="PEMT"/>
    <property type="match status" value="1"/>
</dbReference>
<organism evidence="6 7">
    <name type="scientific">Thalassotalea algicola</name>
    <dbReference type="NCBI Taxonomy" id="2716224"/>
    <lineage>
        <taxon>Bacteria</taxon>
        <taxon>Pseudomonadati</taxon>
        <taxon>Pseudomonadota</taxon>
        <taxon>Gammaproteobacteria</taxon>
        <taxon>Alteromonadales</taxon>
        <taxon>Colwelliaceae</taxon>
        <taxon>Thalassotalea</taxon>
    </lineage>
</organism>
<evidence type="ECO:0000256" key="4">
    <source>
        <dbReference type="ARBA" id="ARBA00023136"/>
    </source>
</evidence>
<keyword evidence="6" id="KW-0808">Transferase</keyword>
<keyword evidence="3 5" id="KW-1133">Transmembrane helix</keyword>
<dbReference type="Gene3D" id="1.20.120.1630">
    <property type="match status" value="1"/>
</dbReference>
<name>A0A7Y0Q7L2_9GAMM</name>
<comment type="subcellular location">
    <subcellularLocation>
        <location evidence="1">Endomembrane system</location>
        <topology evidence="1">Multi-pass membrane protein</topology>
    </subcellularLocation>
</comment>
<dbReference type="PANTHER" id="PTHR12714:SF24">
    <property type="entry name" value="SLR1182 PROTEIN"/>
    <property type="match status" value="1"/>
</dbReference>
<feature type="transmembrane region" description="Helical" evidence="5">
    <location>
        <begin position="6"/>
        <end position="23"/>
    </location>
</feature>
<protein>
    <submittedName>
        <fullName evidence="6">Isoprenylcysteine carboxylmethyltransferase family protein</fullName>
    </submittedName>
</protein>
<evidence type="ECO:0000256" key="1">
    <source>
        <dbReference type="ARBA" id="ARBA00004127"/>
    </source>
</evidence>
<reference evidence="6 7" key="1">
    <citation type="submission" date="2020-04" db="EMBL/GenBank/DDBJ databases">
        <title>Thalassotalea sp. M1531, isolated from the surface of marine red alga.</title>
        <authorList>
            <person name="Pang L."/>
            <person name="Lu D.-C."/>
        </authorList>
    </citation>
    <scope>NUCLEOTIDE SEQUENCE [LARGE SCALE GENOMIC DNA]</scope>
    <source>
        <strain evidence="6 7">M1531</strain>
    </source>
</reference>
<sequence>MSFLQLKIPPVVLVAIFALAMWLSSKTFFSLAVSIPYAASFATVVLILGIIVAIAGVIAFRKAQTTVDPRTPEKSSSLVNTGIYKVTRNPMYLGFLLLLIAYAIYLSHILAFGLAFIFVLYMNAFQIKPEEHMLATLFGEDYEMYCRSVRRWL</sequence>
<evidence type="ECO:0000313" key="6">
    <source>
        <dbReference type="EMBL" id="NMP32523.1"/>
    </source>
</evidence>